<proteinExistence type="predicted"/>
<dbReference type="Proteomes" id="UP000261948">
    <property type="component" value="Unassembled WGS sequence"/>
</dbReference>
<dbReference type="AlphaFoldDB" id="A0A373F8W3"/>
<evidence type="ECO:0000313" key="1">
    <source>
        <dbReference type="EMBL" id="RGE40623.1"/>
    </source>
</evidence>
<dbReference type="EMBL" id="QURR01000035">
    <property type="protein sequence ID" value="RGE40623.1"/>
    <property type="molecule type" value="Genomic_DNA"/>
</dbReference>
<comment type="caution">
    <text evidence="1">The sequence shown here is derived from an EMBL/GenBank/DDBJ whole genome shotgun (WGS) entry which is preliminary data.</text>
</comment>
<organism evidence="1 2">
    <name type="scientific">Comamonas testosteroni</name>
    <name type="common">Pseudomonas testosteroni</name>
    <dbReference type="NCBI Taxonomy" id="285"/>
    <lineage>
        <taxon>Bacteria</taxon>
        <taxon>Pseudomonadati</taxon>
        <taxon>Pseudomonadota</taxon>
        <taxon>Betaproteobacteria</taxon>
        <taxon>Burkholderiales</taxon>
        <taxon>Comamonadaceae</taxon>
        <taxon>Comamonas</taxon>
    </lineage>
</organism>
<keyword evidence="2" id="KW-1185">Reference proteome</keyword>
<sequence>MVMPLFFLYVSMSCQSYSQATEGDFSSPFDLAQDAREGFKQQFFNEMSFLSLIYIDVML</sequence>
<gene>
    <name evidence="1" type="ORF">DZC30_20135</name>
</gene>
<reference evidence="1 2" key="1">
    <citation type="submission" date="2018-08" db="EMBL/GenBank/DDBJ databases">
        <title>Comamonas testosteroni strain SWCO2.</title>
        <authorList>
            <person name="Jiang N."/>
            <person name="Zhang X.Z."/>
        </authorList>
    </citation>
    <scope>NUCLEOTIDE SEQUENCE [LARGE SCALE GENOMIC DNA]</scope>
    <source>
        <strain evidence="1 2">SWCO2</strain>
    </source>
</reference>
<name>A0A373F8W3_COMTE</name>
<accession>A0A373F8W3</accession>
<evidence type="ECO:0000313" key="2">
    <source>
        <dbReference type="Proteomes" id="UP000261948"/>
    </source>
</evidence>
<protein>
    <submittedName>
        <fullName evidence="1">Uncharacterized protein</fullName>
    </submittedName>
</protein>